<name>A0A645DCH8_9ZZZZ</name>
<gene>
    <name evidence="1" type="ORF">SDC9_134187</name>
</gene>
<dbReference type="EMBL" id="VSSQ01034990">
    <property type="protein sequence ID" value="MPM87094.1"/>
    <property type="molecule type" value="Genomic_DNA"/>
</dbReference>
<evidence type="ECO:0000313" key="1">
    <source>
        <dbReference type="EMBL" id="MPM87094.1"/>
    </source>
</evidence>
<proteinExistence type="predicted"/>
<sequence length="148" mass="17202">MRRGLHQARDGDVVEVRHIAKGDAEQAVNKLVEPVKRDERHYADFNDAVEVFDHLARCLRKQRMEDDERHGKQKVIVQNASERIAYDRVEQILEHAVYLADEKREHGKIKYEKNDSRFFLAGCQGHLACFRSCHSGNSFLYLSFCLSS</sequence>
<accession>A0A645DCH8</accession>
<comment type="caution">
    <text evidence="1">The sequence shown here is derived from an EMBL/GenBank/DDBJ whole genome shotgun (WGS) entry which is preliminary data.</text>
</comment>
<organism evidence="1">
    <name type="scientific">bioreactor metagenome</name>
    <dbReference type="NCBI Taxonomy" id="1076179"/>
    <lineage>
        <taxon>unclassified sequences</taxon>
        <taxon>metagenomes</taxon>
        <taxon>ecological metagenomes</taxon>
    </lineage>
</organism>
<protein>
    <submittedName>
        <fullName evidence="1">Uncharacterized protein</fullName>
    </submittedName>
</protein>
<reference evidence="1" key="1">
    <citation type="submission" date="2019-08" db="EMBL/GenBank/DDBJ databases">
        <authorList>
            <person name="Kucharzyk K."/>
            <person name="Murdoch R.W."/>
            <person name="Higgins S."/>
            <person name="Loffler F."/>
        </authorList>
    </citation>
    <scope>NUCLEOTIDE SEQUENCE</scope>
</reference>
<dbReference type="AlphaFoldDB" id="A0A645DCH8"/>